<evidence type="ECO:0000313" key="1">
    <source>
        <dbReference type="EMBL" id="KAJ7015164.1"/>
    </source>
</evidence>
<sequence length="173" mass="17986">MVPSPCTFSSLGSTGTASVEPSAGGVLLANTLGSPTLNNVVTVISFDDGLDRNAQAICCGLASSQGLNHFPTLGPEKRYFASRVARDQKLHANGPPCSTFPLLVVDRSANEPPSSDSGFFGGFAYGTSSALPLPYSTSSGISLPIIDARPTMVFAISTPNKGPYCKSREKINK</sequence>
<comment type="caution">
    <text evidence="1">The sequence shown here is derived from an EMBL/GenBank/DDBJ whole genome shotgun (WGS) entry which is preliminary data.</text>
</comment>
<dbReference type="AlphaFoldDB" id="A0AAD6RU88"/>
<organism evidence="1 2">
    <name type="scientific">Populus alba x Populus x berolinensis</name>
    <dbReference type="NCBI Taxonomy" id="444605"/>
    <lineage>
        <taxon>Eukaryota</taxon>
        <taxon>Viridiplantae</taxon>
        <taxon>Streptophyta</taxon>
        <taxon>Embryophyta</taxon>
        <taxon>Tracheophyta</taxon>
        <taxon>Spermatophyta</taxon>
        <taxon>Magnoliopsida</taxon>
        <taxon>eudicotyledons</taxon>
        <taxon>Gunneridae</taxon>
        <taxon>Pentapetalae</taxon>
        <taxon>rosids</taxon>
        <taxon>fabids</taxon>
        <taxon>Malpighiales</taxon>
        <taxon>Salicaceae</taxon>
        <taxon>Saliceae</taxon>
        <taxon>Populus</taxon>
    </lineage>
</organism>
<proteinExistence type="predicted"/>
<evidence type="ECO:0000313" key="2">
    <source>
        <dbReference type="Proteomes" id="UP001164929"/>
    </source>
</evidence>
<dbReference type="EMBL" id="JAQIZT010000001">
    <property type="protein sequence ID" value="KAJ7015164.1"/>
    <property type="molecule type" value="Genomic_DNA"/>
</dbReference>
<name>A0AAD6RU88_9ROSI</name>
<protein>
    <submittedName>
        <fullName evidence="1">Uncharacterized protein</fullName>
    </submittedName>
</protein>
<gene>
    <name evidence="1" type="ORF">NC653_004468</name>
</gene>
<keyword evidence="2" id="KW-1185">Reference proteome</keyword>
<dbReference type="Proteomes" id="UP001164929">
    <property type="component" value="Chromosome 1"/>
</dbReference>
<accession>A0AAD6RU88</accession>
<reference evidence="1 2" key="1">
    <citation type="journal article" date="2023" name="Mol. Ecol. Resour.">
        <title>Chromosome-level genome assembly of a triploid poplar Populus alba 'Berolinensis'.</title>
        <authorList>
            <person name="Chen S."/>
            <person name="Yu Y."/>
            <person name="Wang X."/>
            <person name="Wang S."/>
            <person name="Zhang T."/>
            <person name="Zhou Y."/>
            <person name="He R."/>
            <person name="Meng N."/>
            <person name="Wang Y."/>
            <person name="Liu W."/>
            <person name="Liu Z."/>
            <person name="Liu J."/>
            <person name="Guo Q."/>
            <person name="Huang H."/>
            <person name="Sederoff R.R."/>
            <person name="Wang G."/>
            <person name="Qu G."/>
            <person name="Chen S."/>
        </authorList>
    </citation>
    <scope>NUCLEOTIDE SEQUENCE [LARGE SCALE GENOMIC DNA]</scope>
    <source>
        <strain evidence="1">SC-2020</strain>
    </source>
</reference>